<dbReference type="Gene3D" id="3.40.50.300">
    <property type="entry name" value="P-loop containing nucleotide triphosphate hydrolases"/>
    <property type="match status" value="1"/>
</dbReference>
<evidence type="ECO:0000256" key="3">
    <source>
        <dbReference type="RuleBase" id="RU003651"/>
    </source>
</evidence>
<dbReference type="InterPro" id="IPR015415">
    <property type="entry name" value="Spast_Vps4_C"/>
</dbReference>
<protein>
    <recommendedName>
        <fullName evidence="9">ATPase AAA-type core domain-containing protein</fullName>
    </recommendedName>
</protein>
<dbReference type="SUPFAM" id="SSF52540">
    <property type="entry name" value="P-loop containing nucleoside triphosphate hydrolases"/>
    <property type="match status" value="1"/>
</dbReference>
<dbReference type="PROSITE" id="PS00674">
    <property type="entry name" value="AAA"/>
    <property type="match status" value="1"/>
</dbReference>
<dbReference type="Pfam" id="PF09336">
    <property type="entry name" value="Vps4_C"/>
    <property type="match status" value="1"/>
</dbReference>
<evidence type="ECO:0008006" key="9">
    <source>
        <dbReference type="Google" id="ProtNLM"/>
    </source>
</evidence>
<dbReference type="AlphaFoldDB" id="A0A1X6PL47"/>
<evidence type="ECO:0000259" key="5">
    <source>
        <dbReference type="Pfam" id="PF00004"/>
    </source>
</evidence>
<sequence>MSKWVGDAEKAMRAAFQAAAAASPSVLFLDEVDALATDRQGGGGGGNDGSSGGGGGGGSSDAARRVTTELLVQMQAAADAVAAHGPSCRVLVLGATNVPWALDAALRRRFEVRLHVPLPGRTARAALLRSLLGPTTAAGGLSGADLDAATAATSGWSCADIGVAARAAALAPLREVATAPAVREAGESQRGRTHSRGGGHRHHSAPAARRYVPCAADDPRAVLGLPPASVSEAQLLVRGVTAADVAAAVRAGSASVGRAEVERYHRWTREFGMDGS</sequence>
<gene>
    <name evidence="7" type="ORF">BU14_0014s0106</name>
</gene>
<dbReference type="PANTHER" id="PTHR23074">
    <property type="entry name" value="AAA DOMAIN-CONTAINING"/>
    <property type="match status" value="1"/>
</dbReference>
<evidence type="ECO:0000256" key="4">
    <source>
        <dbReference type="SAM" id="MobiDB-lite"/>
    </source>
</evidence>
<proteinExistence type="inferred from homology"/>
<reference evidence="7 8" key="1">
    <citation type="submission" date="2017-03" db="EMBL/GenBank/DDBJ databases">
        <title>WGS assembly of Porphyra umbilicalis.</title>
        <authorList>
            <person name="Brawley S.H."/>
            <person name="Blouin N.A."/>
            <person name="Ficko-Blean E."/>
            <person name="Wheeler G.L."/>
            <person name="Lohr M."/>
            <person name="Goodson H.V."/>
            <person name="Jenkins J.W."/>
            <person name="Blaby-Haas C.E."/>
            <person name="Helliwell K.E."/>
            <person name="Chan C."/>
            <person name="Marriage T."/>
            <person name="Bhattacharya D."/>
            <person name="Klein A.S."/>
            <person name="Badis Y."/>
            <person name="Brodie J."/>
            <person name="Cao Y."/>
            <person name="Collen J."/>
            <person name="Dittami S.M."/>
            <person name="Gachon C.M."/>
            <person name="Green B.R."/>
            <person name="Karpowicz S."/>
            <person name="Kim J.W."/>
            <person name="Kudahl U."/>
            <person name="Lin S."/>
            <person name="Michel G."/>
            <person name="Mittag M."/>
            <person name="Olson B.J."/>
            <person name="Pangilinan J."/>
            <person name="Peng Y."/>
            <person name="Qiu H."/>
            <person name="Shu S."/>
            <person name="Singer J.T."/>
            <person name="Smith A.G."/>
            <person name="Sprecher B.N."/>
            <person name="Wagner V."/>
            <person name="Wang W."/>
            <person name="Wang Z.-Y."/>
            <person name="Yan J."/>
            <person name="Yarish C."/>
            <person name="Zoeuner-Riek S."/>
            <person name="Zhuang Y."/>
            <person name="Zou Y."/>
            <person name="Lindquist E.A."/>
            <person name="Grimwood J."/>
            <person name="Barry K."/>
            <person name="Rokhsar D.S."/>
            <person name="Schmutz J."/>
            <person name="Stiller J.W."/>
            <person name="Grossman A.R."/>
            <person name="Prochnik S.E."/>
        </authorList>
    </citation>
    <scope>NUCLEOTIDE SEQUENCE [LARGE SCALE GENOMIC DNA]</scope>
    <source>
        <strain evidence="7">4086291</strain>
    </source>
</reference>
<dbReference type="Proteomes" id="UP000218209">
    <property type="component" value="Unassembled WGS sequence"/>
</dbReference>
<accession>A0A1X6PL47</accession>
<feature type="compositionally biased region" description="Gly residues" evidence="4">
    <location>
        <begin position="40"/>
        <end position="59"/>
    </location>
</feature>
<evidence type="ECO:0000313" key="8">
    <source>
        <dbReference type="Proteomes" id="UP000218209"/>
    </source>
</evidence>
<keyword evidence="1 3" id="KW-0547">Nucleotide-binding</keyword>
<evidence type="ECO:0000313" key="7">
    <source>
        <dbReference type="EMBL" id="OSX81557.1"/>
    </source>
</evidence>
<evidence type="ECO:0000259" key="6">
    <source>
        <dbReference type="Pfam" id="PF09336"/>
    </source>
</evidence>
<keyword evidence="8" id="KW-1185">Reference proteome</keyword>
<feature type="domain" description="Spastin/Vps4 C-terminal" evidence="6">
    <location>
        <begin position="211"/>
        <end position="272"/>
    </location>
</feature>
<dbReference type="GO" id="GO:0005524">
    <property type="term" value="F:ATP binding"/>
    <property type="evidence" value="ECO:0007669"/>
    <property type="project" value="UniProtKB-KW"/>
</dbReference>
<organism evidence="7 8">
    <name type="scientific">Porphyra umbilicalis</name>
    <name type="common">Purple laver</name>
    <name type="synonym">Red alga</name>
    <dbReference type="NCBI Taxonomy" id="2786"/>
    <lineage>
        <taxon>Eukaryota</taxon>
        <taxon>Rhodophyta</taxon>
        <taxon>Bangiophyceae</taxon>
        <taxon>Bangiales</taxon>
        <taxon>Bangiaceae</taxon>
        <taxon>Porphyra</taxon>
    </lineage>
</organism>
<dbReference type="EMBL" id="KV918761">
    <property type="protein sequence ID" value="OSX81557.1"/>
    <property type="molecule type" value="Genomic_DNA"/>
</dbReference>
<dbReference type="InterPro" id="IPR050304">
    <property type="entry name" value="MT-severing_AAA_ATPase"/>
</dbReference>
<feature type="compositionally biased region" description="Basic residues" evidence="4">
    <location>
        <begin position="191"/>
        <end position="204"/>
    </location>
</feature>
<dbReference type="GO" id="GO:0016197">
    <property type="term" value="P:endosomal transport"/>
    <property type="evidence" value="ECO:0007669"/>
    <property type="project" value="TreeGrafter"/>
</dbReference>
<dbReference type="GO" id="GO:0016887">
    <property type="term" value="F:ATP hydrolysis activity"/>
    <property type="evidence" value="ECO:0007669"/>
    <property type="project" value="InterPro"/>
</dbReference>
<dbReference type="GO" id="GO:0007033">
    <property type="term" value="P:vacuole organization"/>
    <property type="evidence" value="ECO:0007669"/>
    <property type="project" value="TreeGrafter"/>
</dbReference>
<keyword evidence="2 3" id="KW-0067">ATP-binding</keyword>
<dbReference type="PANTHER" id="PTHR23074:SF83">
    <property type="entry name" value="VACUOLAR PROTEIN SORTING-ASSOCIATED PROTEIN 4A"/>
    <property type="match status" value="1"/>
</dbReference>
<evidence type="ECO:0000256" key="2">
    <source>
        <dbReference type="ARBA" id="ARBA00022840"/>
    </source>
</evidence>
<dbReference type="InterPro" id="IPR027417">
    <property type="entry name" value="P-loop_NTPase"/>
</dbReference>
<dbReference type="InterPro" id="IPR003959">
    <property type="entry name" value="ATPase_AAA_core"/>
</dbReference>
<feature type="region of interest" description="Disordered" evidence="4">
    <location>
        <begin position="180"/>
        <end position="207"/>
    </location>
</feature>
<evidence type="ECO:0000256" key="1">
    <source>
        <dbReference type="ARBA" id="ARBA00022741"/>
    </source>
</evidence>
<dbReference type="InterPro" id="IPR003960">
    <property type="entry name" value="ATPase_AAA_CS"/>
</dbReference>
<dbReference type="Gene3D" id="1.10.8.60">
    <property type="match status" value="1"/>
</dbReference>
<name>A0A1X6PL47_PORUM</name>
<feature type="region of interest" description="Disordered" evidence="4">
    <location>
        <begin position="38"/>
        <end position="62"/>
    </location>
</feature>
<comment type="similarity">
    <text evidence="3">Belongs to the AAA ATPase family.</text>
</comment>
<dbReference type="OrthoDB" id="5334845at2759"/>
<dbReference type="Pfam" id="PF00004">
    <property type="entry name" value="AAA"/>
    <property type="match status" value="1"/>
</dbReference>
<feature type="domain" description="ATPase AAA-type core" evidence="5">
    <location>
        <begin position="2"/>
        <end position="118"/>
    </location>
</feature>